<evidence type="ECO:0000256" key="1">
    <source>
        <dbReference type="SAM" id="SignalP"/>
    </source>
</evidence>
<accession>A0A812SHJ0</accession>
<sequence>MGSLRLCGLMITSLLAEAARPVGPGFEASPPPAALAQEGASDSCGNFGAEKVVASSEEALCRCPEGLVTNLGCKVPGQAEFPRSQNLCFGCNECRCAHPCFSFHYVQPKTMARGEGKVATEGAVCECANSSSGVRLLALGACGAGWGAKQFPLARASRNCSCVTPAEFQRIRPQSPIQVSALKFCAAVGKKYHTFKYIRRPTAMLSSRSQEAWQRTWAPHVLEALRLTPELCQAVVAGSFSNSEKKKAPWLEDAAELSEHHGSKGFGRLDPLVGSTLQHHLRQVCHDECTLLVDEVGKTAWDVYYDFAEGLSTEQSCADRVVRRVEAEVLGCCGRACGWNGRSCTSWPFLTQDNQAAWLAECCTEYNVLKHSSREMMCNSVLTQQDAELVSEHDLSEAGRDAAGAYLGQDPRLLWTAEGAASELGSEYNFLHPRPRAGHAVAEELLRQEPNIRQRGLTNGWFVEEGAETESSSPRPASFLTVAAAADCETGPLDMSRCSADFKQWQHEACVEGAGWQARKVSKGRARRPGCKRSAAVYVATPQECLEADLDSFSKIVQGEKKSPGKEEGRYFQYNKGQDGPPIACYVVSENFQCNFDDVESAAWDLDKIDFLKSLPQS</sequence>
<proteinExistence type="predicted"/>
<feature type="chain" id="PRO_5032827809" evidence="1">
    <location>
        <begin position="19"/>
        <end position="618"/>
    </location>
</feature>
<keyword evidence="3" id="KW-1185">Reference proteome</keyword>
<organism evidence="2 3">
    <name type="scientific">Symbiodinium natans</name>
    <dbReference type="NCBI Taxonomy" id="878477"/>
    <lineage>
        <taxon>Eukaryota</taxon>
        <taxon>Sar</taxon>
        <taxon>Alveolata</taxon>
        <taxon>Dinophyceae</taxon>
        <taxon>Suessiales</taxon>
        <taxon>Symbiodiniaceae</taxon>
        <taxon>Symbiodinium</taxon>
    </lineage>
</organism>
<reference evidence="2" key="1">
    <citation type="submission" date="2021-02" db="EMBL/GenBank/DDBJ databases">
        <authorList>
            <person name="Dougan E. K."/>
            <person name="Rhodes N."/>
            <person name="Thang M."/>
            <person name="Chan C."/>
        </authorList>
    </citation>
    <scope>NUCLEOTIDE SEQUENCE</scope>
</reference>
<dbReference type="OrthoDB" id="446996at2759"/>
<evidence type="ECO:0000313" key="3">
    <source>
        <dbReference type="Proteomes" id="UP000604046"/>
    </source>
</evidence>
<keyword evidence="1" id="KW-0732">Signal</keyword>
<dbReference type="EMBL" id="CAJNDS010002446">
    <property type="protein sequence ID" value="CAE7478743.1"/>
    <property type="molecule type" value="Genomic_DNA"/>
</dbReference>
<dbReference type="AlphaFoldDB" id="A0A812SHJ0"/>
<gene>
    <name evidence="2" type="primary">Fem1b</name>
    <name evidence="2" type="ORF">SNAT2548_LOCUS26887</name>
</gene>
<dbReference type="Proteomes" id="UP000604046">
    <property type="component" value="Unassembled WGS sequence"/>
</dbReference>
<protein>
    <submittedName>
        <fullName evidence="2">Fem1b protein</fullName>
    </submittedName>
</protein>
<name>A0A812SHJ0_9DINO</name>
<feature type="signal peptide" evidence="1">
    <location>
        <begin position="1"/>
        <end position="18"/>
    </location>
</feature>
<comment type="caution">
    <text evidence="2">The sequence shown here is derived from an EMBL/GenBank/DDBJ whole genome shotgun (WGS) entry which is preliminary data.</text>
</comment>
<evidence type="ECO:0000313" key="2">
    <source>
        <dbReference type="EMBL" id="CAE7478743.1"/>
    </source>
</evidence>